<accession>A0A923LSH4</accession>
<dbReference type="InterPro" id="IPR041881">
    <property type="entry name" value="PqqD_sf"/>
</dbReference>
<name>A0A923LSH4_9FIRM</name>
<reference evidence="1" key="1">
    <citation type="submission" date="2020-08" db="EMBL/GenBank/DDBJ databases">
        <title>Genome public.</title>
        <authorList>
            <person name="Liu C."/>
            <person name="Sun Q."/>
        </authorList>
    </citation>
    <scope>NUCLEOTIDE SEQUENCE</scope>
    <source>
        <strain evidence="1">BX1005</strain>
    </source>
</reference>
<evidence type="ECO:0000313" key="1">
    <source>
        <dbReference type="EMBL" id="MBC5715051.1"/>
    </source>
</evidence>
<comment type="caution">
    <text evidence="1">The sequence shown here is derived from an EMBL/GenBank/DDBJ whole genome shotgun (WGS) entry which is preliminary data.</text>
</comment>
<evidence type="ECO:0000313" key="2">
    <source>
        <dbReference type="Proteomes" id="UP000606720"/>
    </source>
</evidence>
<gene>
    <name evidence="1" type="ORF">H8S17_12725</name>
</gene>
<proteinExistence type="predicted"/>
<dbReference type="InterPro" id="IPR008792">
    <property type="entry name" value="PQQD"/>
</dbReference>
<dbReference type="AlphaFoldDB" id="A0A923LSH4"/>
<dbReference type="Pfam" id="PF05402">
    <property type="entry name" value="PqqD"/>
    <property type="match status" value="1"/>
</dbReference>
<dbReference type="EMBL" id="JACOPH010000013">
    <property type="protein sequence ID" value="MBC5715051.1"/>
    <property type="molecule type" value="Genomic_DNA"/>
</dbReference>
<keyword evidence="2" id="KW-1185">Reference proteome</keyword>
<dbReference type="Gene3D" id="1.10.10.1150">
    <property type="entry name" value="Coenzyme PQQ synthesis protein D (PqqD)"/>
    <property type="match status" value="1"/>
</dbReference>
<sequence length="107" mass="12676">MDFIPVCNPEYTWDADKKGIVTVHVVNKGFYNWIAQKIFKKPRISHIALDKYGSFVWQQMDGKRNVYEISKLVSERFGKDAEPVVERLVKYIQILYQNKFIGYVKQK</sequence>
<protein>
    <submittedName>
        <fullName evidence="1">PqqD family protein</fullName>
    </submittedName>
</protein>
<dbReference type="Proteomes" id="UP000606720">
    <property type="component" value="Unassembled WGS sequence"/>
</dbReference>
<organism evidence="1 2">
    <name type="scientific">Roseburia zhanii</name>
    <dbReference type="NCBI Taxonomy" id="2763064"/>
    <lineage>
        <taxon>Bacteria</taxon>
        <taxon>Bacillati</taxon>
        <taxon>Bacillota</taxon>
        <taxon>Clostridia</taxon>
        <taxon>Lachnospirales</taxon>
        <taxon>Lachnospiraceae</taxon>
        <taxon>Roseburia</taxon>
    </lineage>
</organism>